<dbReference type="SUPFAM" id="SSF63817">
    <property type="entry name" value="Sortase"/>
    <property type="match status" value="1"/>
</dbReference>
<evidence type="ECO:0000313" key="3">
    <source>
        <dbReference type="Proteomes" id="UP000886800"/>
    </source>
</evidence>
<proteinExistence type="predicted"/>
<dbReference type="InterPro" id="IPR023365">
    <property type="entry name" value="Sortase_dom-sf"/>
</dbReference>
<comment type="caution">
    <text evidence="2">The sequence shown here is derived from an EMBL/GenBank/DDBJ whole genome shotgun (WGS) entry which is preliminary data.</text>
</comment>
<reference evidence="2" key="2">
    <citation type="submission" date="2021-04" db="EMBL/GenBank/DDBJ databases">
        <authorList>
            <person name="Gilroy R."/>
        </authorList>
    </citation>
    <scope>NUCLEOTIDE SEQUENCE</scope>
    <source>
        <strain evidence="2">CHK188-5543</strain>
    </source>
</reference>
<name>A0A9D1WSG7_9FIRM</name>
<evidence type="ECO:0000256" key="1">
    <source>
        <dbReference type="ARBA" id="ARBA00022801"/>
    </source>
</evidence>
<dbReference type="Proteomes" id="UP000886800">
    <property type="component" value="Unassembled WGS sequence"/>
</dbReference>
<dbReference type="GO" id="GO:0016787">
    <property type="term" value="F:hydrolase activity"/>
    <property type="evidence" value="ECO:0007669"/>
    <property type="project" value="UniProtKB-KW"/>
</dbReference>
<keyword evidence="1" id="KW-0378">Hydrolase</keyword>
<dbReference type="InterPro" id="IPR005754">
    <property type="entry name" value="Sortase"/>
</dbReference>
<sequence length="201" mass="22212">MELRRKMRVGPLLMAAGLLLVLCAAALAGYNLWDGARAGREATRVLEQLPQALPDSKTPEETPEYLLNPQMEMPLAWVDGYAYVGRLEIPDLGLTLPVMDEWTEEGAKIAPCRYAGSAYLDNLVIAGHNYSGHLQGVEKLEMGAQVRFSDLDGNLFSYAVTGIETLNPAQVEEMVEKDGWDLTLFTYNYDGSVRLAVRCGR</sequence>
<dbReference type="Gene3D" id="2.40.260.10">
    <property type="entry name" value="Sortase"/>
    <property type="match status" value="1"/>
</dbReference>
<accession>A0A9D1WSG7</accession>
<gene>
    <name evidence="2" type="ORF">H9736_03075</name>
</gene>
<reference evidence="2" key="1">
    <citation type="journal article" date="2021" name="PeerJ">
        <title>Extensive microbial diversity within the chicken gut microbiome revealed by metagenomics and culture.</title>
        <authorList>
            <person name="Gilroy R."/>
            <person name="Ravi A."/>
            <person name="Getino M."/>
            <person name="Pursley I."/>
            <person name="Horton D.L."/>
            <person name="Alikhan N.F."/>
            <person name="Baker D."/>
            <person name="Gharbi K."/>
            <person name="Hall N."/>
            <person name="Watson M."/>
            <person name="Adriaenssens E.M."/>
            <person name="Foster-Nyarko E."/>
            <person name="Jarju S."/>
            <person name="Secka A."/>
            <person name="Antonio M."/>
            <person name="Oren A."/>
            <person name="Chaudhuri R.R."/>
            <person name="La Ragione R."/>
            <person name="Hildebrand F."/>
            <person name="Pallen M.J."/>
        </authorList>
    </citation>
    <scope>NUCLEOTIDE SEQUENCE</scope>
    <source>
        <strain evidence="2">CHK188-5543</strain>
    </source>
</reference>
<dbReference type="EMBL" id="DXES01000062">
    <property type="protein sequence ID" value="HIX65210.1"/>
    <property type="molecule type" value="Genomic_DNA"/>
</dbReference>
<dbReference type="AlphaFoldDB" id="A0A9D1WSG7"/>
<protein>
    <submittedName>
        <fullName evidence="2">Sortase</fullName>
    </submittedName>
</protein>
<dbReference type="CDD" id="cd00004">
    <property type="entry name" value="Sortase"/>
    <property type="match status" value="1"/>
</dbReference>
<feature type="non-terminal residue" evidence="2">
    <location>
        <position position="201"/>
    </location>
</feature>
<dbReference type="Pfam" id="PF04203">
    <property type="entry name" value="Sortase"/>
    <property type="match status" value="1"/>
</dbReference>
<evidence type="ECO:0000313" key="2">
    <source>
        <dbReference type="EMBL" id="HIX65210.1"/>
    </source>
</evidence>
<organism evidence="2 3">
    <name type="scientific">Candidatus Anaerotruncus excrementipullorum</name>
    <dbReference type="NCBI Taxonomy" id="2838465"/>
    <lineage>
        <taxon>Bacteria</taxon>
        <taxon>Bacillati</taxon>
        <taxon>Bacillota</taxon>
        <taxon>Clostridia</taxon>
        <taxon>Eubacteriales</taxon>
        <taxon>Oscillospiraceae</taxon>
        <taxon>Anaerotruncus</taxon>
    </lineage>
</organism>